<dbReference type="RefSeq" id="WP_004636168.1">
    <property type="nucleotide sequence ID" value="NZ_JH601103.1"/>
</dbReference>
<protein>
    <submittedName>
        <fullName evidence="1">Uncharacterized protein</fullName>
    </submittedName>
</protein>
<evidence type="ECO:0000313" key="1">
    <source>
        <dbReference type="EMBL" id="EHR32922.1"/>
    </source>
</evidence>
<evidence type="ECO:0000313" key="2">
    <source>
        <dbReference type="Proteomes" id="UP000003599"/>
    </source>
</evidence>
<name>H3NEQ7_9LACT</name>
<proteinExistence type="predicted"/>
<dbReference type="SUPFAM" id="SSF158622">
    <property type="entry name" value="YheA/YmcA-like"/>
    <property type="match status" value="1"/>
</dbReference>
<comment type="caution">
    <text evidence="1">The sequence shown here is derived from an EMBL/GenBank/DDBJ whole genome shotgun (WGS) entry which is preliminary data.</text>
</comment>
<dbReference type="Gene3D" id="1.20.1500.10">
    <property type="entry name" value="YheA/YmcA-like"/>
    <property type="match status" value="1"/>
</dbReference>
<organism evidence="1 2">
    <name type="scientific">Dolosigranulum pigrum ATCC 51524</name>
    <dbReference type="NCBI Taxonomy" id="883103"/>
    <lineage>
        <taxon>Bacteria</taxon>
        <taxon>Bacillati</taxon>
        <taxon>Bacillota</taxon>
        <taxon>Bacilli</taxon>
        <taxon>Lactobacillales</taxon>
        <taxon>Carnobacteriaceae</taxon>
        <taxon>Dolosigranulum</taxon>
    </lineage>
</organism>
<dbReference type="InterPro" id="IPR023378">
    <property type="entry name" value="YheA/YmcA-like_dom_sf"/>
</dbReference>
<dbReference type="GeneID" id="42694482"/>
<dbReference type="AlphaFoldDB" id="H3NEQ7"/>
<dbReference type="Pfam" id="PF06133">
    <property type="entry name" value="Com_YlbF"/>
    <property type="match status" value="1"/>
</dbReference>
<reference evidence="1 2" key="1">
    <citation type="submission" date="2012-01" db="EMBL/GenBank/DDBJ databases">
        <title>The Genome Sequence of Dolosigranulum pigrum ATCC 51524.</title>
        <authorList>
            <consortium name="The Broad Institute Genome Sequencing Platform"/>
            <person name="Earl A."/>
            <person name="Ward D."/>
            <person name="Feldgarden M."/>
            <person name="Gevers D."/>
            <person name="Huys G."/>
            <person name="Young S.K."/>
            <person name="Zeng Q."/>
            <person name="Gargeya S."/>
            <person name="Fitzgerald M."/>
            <person name="Haas B."/>
            <person name="Abouelleil A."/>
            <person name="Alvarado L."/>
            <person name="Arachchi H.M."/>
            <person name="Berlin A."/>
            <person name="Chapman S.B."/>
            <person name="Gearin G."/>
            <person name="Goldberg J."/>
            <person name="Griggs A."/>
            <person name="Gujja S."/>
            <person name="Hansen M."/>
            <person name="Heiman D."/>
            <person name="Howarth C."/>
            <person name="Larimer J."/>
            <person name="Lui A."/>
            <person name="MacDonald P.J.P."/>
            <person name="McCowen C."/>
            <person name="Montmayeur A."/>
            <person name="Murphy C."/>
            <person name="Neiman D."/>
            <person name="Pearson M."/>
            <person name="Priest M."/>
            <person name="Roberts A."/>
            <person name="Saif S."/>
            <person name="Shea T."/>
            <person name="Sisk P."/>
            <person name="Stolte C."/>
            <person name="Sykes S."/>
            <person name="Wortman J."/>
            <person name="Nusbaum C."/>
            <person name="Birren B."/>
        </authorList>
    </citation>
    <scope>NUCLEOTIDE SEQUENCE [LARGE SCALE GENOMIC DNA]</scope>
    <source>
        <strain evidence="1 2">ATCC 51524</strain>
    </source>
</reference>
<dbReference type="InterPro" id="IPR010368">
    <property type="entry name" value="Com_YlbF"/>
</dbReference>
<accession>H3NEQ7</accession>
<dbReference type="EMBL" id="AGEF01000009">
    <property type="protein sequence ID" value="EHR32922.1"/>
    <property type="molecule type" value="Genomic_DNA"/>
</dbReference>
<sequence length="110" mass="13398">MLEEFLTEFRKSKMLQNYKKYLKQVSNNEEASAILDEYRETTALFIERKKNGEDIPDDEMERYTDVTRMLTKKEILKDFIEYDTKVYFFIEELVDGLRDEVKEAFYDSYK</sequence>
<dbReference type="HOGENOM" id="CLU_2166960_0_0_9"/>
<dbReference type="Proteomes" id="UP000003599">
    <property type="component" value="Unassembled WGS sequence"/>
</dbReference>
<keyword evidence="2" id="KW-1185">Reference proteome</keyword>
<gene>
    <name evidence="1" type="ORF">HMPREF9703_01038</name>
</gene>